<reference evidence="2" key="1">
    <citation type="submission" date="2021-02" db="EMBL/GenBank/DDBJ databases">
        <authorList>
            <person name="Dougan E. K."/>
            <person name="Rhodes N."/>
            <person name="Thang M."/>
            <person name="Chan C."/>
        </authorList>
    </citation>
    <scope>NUCLEOTIDE SEQUENCE</scope>
</reference>
<gene>
    <name evidence="2" type="ORF">SNEC2469_LOCUS6443</name>
</gene>
<feature type="region of interest" description="Disordered" evidence="1">
    <location>
        <begin position="124"/>
        <end position="146"/>
    </location>
</feature>
<dbReference type="Proteomes" id="UP000601435">
    <property type="component" value="Unassembled WGS sequence"/>
</dbReference>
<evidence type="ECO:0000313" key="3">
    <source>
        <dbReference type="Proteomes" id="UP000601435"/>
    </source>
</evidence>
<dbReference type="EMBL" id="CAJNJA010011295">
    <property type="protein sequence ID" value="CAE7269931.1"/>
    <property type="molecule type" value="Genomic_DNA"/>
</dbReference>
<feature type="region of interest" description="Disordered" evidence="1">
    <location>
        <begin position="161"/>
        <end position="184"/>
    </location>
</feature>
<dbReference type="OrthoDB" id="433053at2759"/>
<comment type="caution">
    <text evidence="2">The sequence shown here is derived from an EMBL/GenBank/DDBJ whole genome shotgun (WGS) entry which is preliminary data.</text>
</comment>
<feature type="region of interest" description="Disordered" evidence="1">
    <location>
        <begin position="406"/>
        <end position="451"/>
    </location>
</feature>
<evidence type="ECO:0000313" key="2">
    <source>
        <dbReference type="EMBL" id="CAE7269931.1"/>
    </source>
</evidence>
<sequence>MLYKPAEVEVETVRRRVAGSKEIYLVDAPWGALSYFRKSGRGSFELLAIRKDSQVVRPIRSAALELADRWIAEVVDDPALGEYVTAASQVGSGRDTPEDDEEAAQDDVVSQLQARILELEAQTTASAERAPLTRGPRSLFDGLAGGSPDLTAQDWKRLQEAAGPQPHRLAQHERQPREAGAQAENDDLAEIELEALAQDDAPADPAQAAMMRFLATQTQVLAQLAAARTPPSDPIAHALQGSGGSGSEGGSSVTGARGVAARDAYLRVLKEFAQAVAARAQTELGLASQTPGMMRQFMERKVPIRELKTLTLMGFFFAHMWEDARSQGDELAEFWAARGLVMVEQWAIDNGRSQMAWLLGGLPDPDTSLLQHRRSDLRPYARLCQSTWIAAQVAYLRDIEFLEGRMKTGTRGGPTHTATGEEAEDPAAASAPARTQSPANLDGHQDVPSHPVALSPAAVAMDRAACVDGPLSPDQLDMQSILSRHVCHFLGAAPLTGELPCHVVPCSNVDLTELVDALAAEFETVAYRKPFPRGDTAELLAVDDHVVAQKLTRNEFRAGTRARDTEIFEQAEKAYRDVQLVQHEKKRKRNLLQGVFLGAEVDGEVGLVGAPRHRTGVLMYLTCQLVFRGTATSALLASIIGLWIHVLMFRRPALCILSAAFVDAGHLPRDAVFPLSRQTLNELAALVVLGPVLQADLRVEYTPFLYAMDASPSGAGICRAPVPQHVIAELWRHTEQKGYYSKLESPAAALLREQGLEPTAPSEMPKLGFCAETLFPRPLQEGILFDVLEVFSGSKVWTRAHVQLGMSAHPGIDIAEPPPFSSDLGDKTVFQEVLALVLRRVVGEFHFGPPCRTFGTLRRPRLRSKTRLARRTAFLCSLILRMGGSYFGRSRSDALLQLLFWFALHETYAVVTQQALMAAGSLQAKRGALEIIPLSIKCACLEEFGWIVPSHNGESDESLAVGPTSRAFFDDPEWVGELADSLPFEEIVRYRFIRQGHINIQEARARKTWLKHLCRFFRRSRTVGLIDSRVLLGASAKGRSSSAALSHVQRTELPFVLGGGLYTGGLHIYSSKNRADGPSRDRPPEAPTKALPVWYEALCRRDYSLFDVYLASQGVPKLASRWLRLLLLLGGDIERNPGPATGVFGATGRRSARLPRQPQPQVSVQSARAAALSGSASSTSSATQAPAAAARGASLPPGRHACAPARPARGPLDLQSGFAASTRQKMTKSLEAFRCWLLDEFGLSLQQVLSSQRSAALALRAYGLALFEGGFPRYLLVYAITAVQDLCPEFRSHLTPAWQIDKKWQLAEPGSCRPVISRPVLLAALSLALLWGWADWAAVTLLGFLCMLHPNEFIVLSRGDLVLPVDALSAD</sequence>
<feature type="region of interest" description="Disordered" evidence="1">
    <location>
        <begin position="1138"/>
        <end position="1208"/>
    </location>
</feature>
<feature type="region of interest" description="Disordered" evidence="1">
    <location>
        <begin position="231"/>
        <end position="254"/>
    </location>
</feature>
<name>A0A812MLE7_9DINO</name>
<keyword evidence="3" id="KW-1185">Reference proteome</keyword>
<feature type="non-terminal residue" evidence="2">
    <location>
        <position position="1"/>
    </location>
</feature>
<feature type="region of interest" description="Disordered" evidence="1">
    <location>
        <begin position="87"/>
        <end position="108"/>
    </location>
</feature>
<evidence type="ECO:0000256" key="1">
    <source>
        <dbReference type="SAM" id="MobiDB-lite"/>
    </source>
</evidence>
<accession>A0A812MLE7</accession>
<proteinExistence type="predicted"/>
<feature type="compositionally biased region" description="Low complexity" evidence="1">
    <location>
        <begin position="426"/>
        <end position="439"/>
    </location>
</feature>
<protein>
    <submittedName>
        <fullName evidence="2">Uncharacterized protein</fullName>
    </submittedName>
</protein>
<feature type="compositionally biased region" description="Low complexity" evidence="1">
    <location>
        <begin position="1159"/>
        <end position="1196"/>
    </location>
</feature>
<organism evidence="2 3">
    <name type="scientific">Symbiodinium necroappetens</name>
    <dbReference type="NCBI Taxonomy" id="1628268"/>
    <lineage>
        <taxon>Eukaryota</taxon>
        <taxon>Sar</taxon>
        <taxon>Alveolata</taxon>
        <taxon>Dinophyceae</taxon>
        <taxon>Suessiales</taxon>
        <taxon>Symbiodiniaceae</taxon>
        <taxon>Symbiodinium</taxon>
    </lineage>
</organism>